<feature type="domain" description="CHAD" evidence="1">
    <location>
        <begin position="1"/>
        <end position="261"/>
    </location>
</feature>
<dbReference type="InterPro" id="IPR007899">
    <property type="entry name" value="CHAD_dom"/>
</dbReference>
<dbReference type="Pfam" id="PF05235">
    <property type="entry name" value="CHAD"/>
    <property type="match status" value="1"/>
</dbReference>
<dbReference type="Gene3D" id="1.40.20.10">
    <property type="entry name" value="CHAD domain"/>
    <property type="match status" value="1"/>
</dbReference>
<accession>A0AA42C9G1</accession>
<protein>
    <submittedName>
        <fullName evidence="2">CHAD domain-containing protein</fullName>
    </submittedName>
</protein>
<sequence>MVGTYINKQLDVFNRYLERVSANTNMDDVHKLRVAIRKLRTLLSVFDHAQITTGRKEDFTLLAGSLFALAGRLRDAQVNQQLLSNRKAGYLLPYVNYLKGAQKRAMRLLVKEIAAFEPSRMERLLNECLLQAQALTDEQLLAAIWDYIRYKLEKINRLVQAGTNDQQLHKIRVQLKPVNDSLNFLKADGLPVKPGIPFGEISKMTEQLGNWHDALVLQKSLKAYSRRHASGQGRRYFEKLILRHRAECDHRHDEIVKGLQRF</sequence>
<dbReference type="PANTHER" id="PTHR39339">
    <property type="entry name" value="SLR1444 PROTEIN"/>
    <property type="match status" value="1"/>
</dbReference>
<evidence type="ECO:0000313" key="3">
    <source>
        <dbReference type="Proteomes" id="UP001163821"/>
    </source>
</evidence>
<comment type="caution">
    <text evidence="2">The sequence shown here is derived from an EMBL/GenBank/DDBJ whole genome shotgun (WGS) entry which is preliminary data.</text>
</comment>
<dbReference type="PROSITE" id="PS51708">
    <property type="entry name" value="CHAD"/>
    <property type="match status" value="1"/>
</dbReference>
<dbReference type="InterPro" id="IPR038186">
    <property type="entry name" value="CHAD_dom_sf"/>
</dbReference>
<evidence type="ECO:0000259" key="1">
    <source>
        <dbReference type="PROSITE" id="PS51708"/>
    </source>
</evidence>
<dbReference type="SMART" id="SM00880">
    <property type="entry name" value="CHAD"/>
    <property type="match status" value="1"/>
</dbReference>
<dbReference type="EMBL" id="JAPAAF010000024">
    <property type="protein sequence ID" value="MCW0483916.1"/>
    <property type="molecule type" value="Genomic_DNA"/>
</dbReference>
<gene>
    <name evidence="2" type="ORF">N2K84_14325</name>
</gene>
<keyword evidence="3" id="KW-1185">Reference proteome</keyword>
<proteinExistence type="predicted"/>
<name>A0AA42C9G1_9BACT</name>
<dbReference type="RefSeq" id="WP_282592509.1">
    <property type="nucleotide sequence ID" value="NZ_JAPAAF010000024.1"/>
</dbReference>
<dbReference type="PANTHER" id="PTHR39339:SF1">
    <property type="entry name" value="CHAD DOMAIN-CONTAINING PROTEIN"/>
    <property type="match status" value="1"/>
</dbReference>
<evidence type="ECO:0000313" key="2">
    <source>
        <dbReference type="EMBL" id="MCW0483916.1"/>
    </source>
</evidence>
<reference evidence="2" key="1">
    <citation type="submission" date="2022-10" db="EMBL/GenBank/DDBJ databases">
        <title>Gaoshiqiia sediminis gen. nov., sp. nov., isolated from coastal sediment.</title>
        <authorList>
            <person name="Yu W.X."/>
            <person name="Mu D.S."/>
            <person name="Du J.Z."/>
            <person name="Liang Y.Q."/>
        </authorList>
    </citation>
    <scope>NUCLEOTIDE SEQUENCE</scope>
    <source>
        <strain evidence="2">A06</strain>
    </source>
</reference>
<organism evidence="2 3">
    <name type="scientific">Gaoshiqia sediminis</name>
    <dbReference type="NCBI Taxonomy" id="2986998"/>
    <lineage>
        <taxon>Bacteria</taxon>
        <taxon>Pseudomonadati</taxon>
        <taxon>Bacteroidota</taxon>
        <taxon>Bacteroidia</taxon>
        <taxon>Marinilabiliales</taxon>
        <taxon>Prolixibacteraceae</taxon>
        <taxon>Gaoshiqia</taxon>
    </lineage>
</organism>
<dbReference type="AlphaFoldDB" id="A0AA42C9G1"/>
<dbReference type="Proteomes" id="UP001163821">
    <property type="component" value="Unassembled WGS sequence"/>
</dbReference>